<dbReference type="CDD" id="cd01949">
    <property type="entry name" value="GGDEF"/>
    <property type="match status" value="1"/>
</dbReference>
<dbReference type="Gene3D" id="3.30.450.40">
    <property type="match status" value="1"/>
</dbReference>
<dbReference type="PROSITE" id="PS50887">
    <property type="entry name" value="GGDEF"/>
    <property type="match status" value="1"/>
</dbReference>
<dbReference type="InterPro" id="IPR001633">
    <property type="entry name" value="EAL_dom"/>
</dbReference>
<feature type="transmembrane region" description="Helical" evidence="1">
    <location>
        <begin position="34"/>
        <end position="54"/>
    </location>
</feature>
<dbReference type="PROSITE" id="PS50883">
    <property type="entry name" value="EAL"/>
    <property type="match status" value="1"/>
</dbReference>
<dbReference type="InterPro" id="IPR029016">
    <property type="entry name" value="GAF-like_dom_sf"/>
</dbReference>
<reference evidence="4 5" key="1">
    <citation type="journal article" date="2016" name="Genome Announc.">
        <title>Draft Genome Sequence of Criibacterium bergeronii gen. nov., sp. nov., Strain CCRI-22567T, Isolated from a Vaginal Sample from a Woman with Bacterial Vaginosis.</title>
        <authorList>
            <person name="Maheux A.F."/>
            <person name="Berube E."/>
            <person name="Boudreau D.K."/>
            <person name="Raymond F."/>
            <person name="Corbeil J."/>
            <person name="Roy P.H."/>
            <person name="Boissinot M."/>
            <person name="Omar R.F."/>
        </authorList>
    </citation>
    <scope>NUCLEOTIDE SEQUENCE [LARGE SCALE GENOMIC DNA]</scope>
    <source>
        <strain evidence="4 5">CCRI-22567</strain>
    </source>
</reference>
<dbReference type="InterPro" id="IPR035919">
    <property type="entry name" value="EAL_sf"/>
</dbReference>
<feature type="transmembrane region" description="Helical" evidence="1">
    <location>
        <begin position="183"/>
        <end position="200"/>
    </location>
</feature>
<protein>
    <submittedName>
        <fullName evidence="4">EAL domain-containing protein</fullName>
    </submittedName>
</protein>
<dbReference type="AlphaFoldDB" id="A0A1C0AEK1"/>
<sequence>MKYDLLLSIVFYVIGCIYVLIGAYIVITNFKSKINLIFLGILLCSSIWSFSFAVSNYAQTAEVSRFWRSIATFGWGIIYSLFLHFTLVFTKFEQKIPKRYTWLAYLIIYAPALINVLLFSPFGFPGIEHFVMEKVDIGWINTHKLNFWDIFYIAYYVIFSFASIVLLFIWYKNAKMSAFVRKMALVMIVSIIVPIVFGSITDTFFSLIGVKFPDIGVIFFIIPVIVFFISMKKYGLFLQLKQYRYNGIDGEVSDTLLSDTDRLLLFRVAGIVIIIGAFLASFLGYFVFRLPVQKSVYNGVIFFLCGVLLQLVPMLVRKNSNQNILFFMVCSALLAYIVQLFFNSGALTVWAVYLFFLEFAVLLEQQIIAFFFILFALLLQVFLWIKVPSVNVTIGYVDYLVRIFVIIISYVILRYVNNEYLFKLLGYKKLLQQQEVIEKISSNFISVNIKNARQKIDEMFEMCSVILDFNHAYLCEFSDDRKVATILNVCLKNNISPSFSYEYGMKLPITFFPLIEENIMQNQIVACNNIINMDYDSMGSQREYFTSRGVNSFIASPIVVYDAVVGMVVFEYYQKQEVPLNKSRLNIVQIIANKLGEIKKTTLSEAKLYNFAYFDPVTKLMNINSIKDKIKEIIEQRSYDEQFAVFKIGIGNIQEINDAFGYVIGNFVLQSVSNTLASLIDDSYLLGRTGDGEFAIVMLDYENKQQAELFAKTIVNTFFNPITVNDKQEKLFVSVNVGICIFPENGTDDNALKKNASLALFESRNSPSSIEFFSDKMQDKIMQNIKIKNMAYHALEYNELYLEYQPQVDSVTKKIIGAETLLRWIPKGEKKISPEIFIPIFEQTGVINEVGLWVLKAAIQQHKKLIEHGLAPLRISVNVSPVQLLNEEIFLQVLEILAESKVDIRYIELEITESAALVEDVNILDKLNKLKFLGFLMALDDFGKKYSSLGRIASIPTDIIKIDKSFIDGIGISTKSEKMIKVIIMMAKELDNKVIAEGVETKEQYEFLKKLSCDQIQGYYFSKPVSGEKLEELLIKQNNGELWNEL</sequence>
<evidence type="ECO:0000256" key="1">
    <source>
        <dbReference type="SAM" id="Phobius"/>
    </source>
</evidence>
<feature type="transmembrane region" description="Helical" evidence="1">
    <location>
        <begin position="264"/>
        <end position="288"/>
    </location>
</feature>
<feature type="transmembrane region" description="Helical" evidence="1">
    <location>
        <begin position="212"/>
        <end position="231"/>
    </location>
</feature>
<keyword evidence="1" id="KW-0472">Membrane</keyword>
<feature type="domain" description="GGDEF" evidence="3">
    <location>
        <begin position="641"/>
        <end position="775"/>
    </location>
</feature>
<feature type="transmembrane region" description="Helical" evidence="1">
    <location>
        <begin position="323"/>
        <end position="341"/>
    </location>
</feature>
<evidence type="ECO:0000313" key="5">
    <source>
        <dbReference type="Proteomes" id="UP000093352"/>
    </source>
</evidence>
<feature type="transmembrane region" description="Helical" evidence="1">
    <location>
        <begin position="399"/>
        <end position="416"/>
    </location>
</feature>
<accession>A0A1C0AEK1</accession>
<dbReference type="PANTHER" id="PTHR33121:SF70">
    <property type="entry name" value="SIGNALING PROTEIN YKOW"/>
    <property type="match status" value="1"/>
</dbReference>
<dbReference type="SMART" id="SM00267">
    <property type="entry name" value="GGDEF"/>
    <property type="match status" value="1"/>
</dbReference>
<feature type="transmembrane region" description="Helical" evidence="1">
    <location>
        <begin position="66"/>
        <end position="90"/>
    </location>
</feature>
<evidence type="ECO:0000313" key="4">
    <source>
        <dbReference type="EMBL" id="RDY22091.1"/>
    </source>
</evidence>
<feature type="domain" description="EAL" evidence="2">
    <location>
        <begin position="784"/>
        <end position="1038"/>
    </location>
</feature>
<feature type="transmembrane region" description="Helical" evidence="1">
    <location>
        <begin position="6"/>
        <end position="27"/>
    </location>
</feature>
<dbReference type="STRING" id="1871336.BBG48_07675"/>
<feature type="transmembrane region" description="Helical" evidence="1">
    <location>
        <begin position="150"/>
        <end position="171"/>
    </location>
</feature>
<dbReference type="GO" id="GO:0071111">
    <property type="term" value="F:cyclic-guanylate-specific phosphodiesterase activity"/>
    <property type="evidence" value="ECO:0007669"/>
    <property type="project" value="InterPro"/>
</dbReference>
<feature type="transmembrane region" description="Helical" evidence="1">
    <location>
        <begin position="300"/>
        <end position="316"/>
    </location>
</feature>
<evidence type="ECO:0000259" key="3">
    <source>
        <dbReference type="PROSITE" id="PS50887"/>
    </source>
</evidence>
<dbReference type="RefSeq" id="WP_068913719.1">
    <property type="nucleotide sequence ID" value="NZ_MBEW02000002.1"/>
</dbReference>
<dbReference type="InterPro" id="IPR000160">
    <property type="entry name" value="GGDEF_dom"/>
</dbReference>
<organism evidence="4 5">
    <name type="scientific">Criibacterium bergeronii</name>
    <dbReference type="NCBI Taxonomy" id="1871336"/>
    <lineage>
        <taxon>Bacteria</taxon>
        <taxon>Bacillati</taxon>
        <taxon>Bacillota</taxon>
        <taxon>Clostridia</taxon>
        <taxon>Peptostreptococcales</taxon>
        <taxon>Filifactoraceae</taxon>
        <taxon>Criibacterium</taxon>
    </lineage>
</organism>
<feature type="transmembrane region" description="Helical" evidence="1">
    <location>
        <begin position="102"/>
        <end position="124"/>
    </location>
</feature>
<dbReference type="InterPro" id="IPR050706">
    <property type="entry name" value="Cyclic-di-GMP_PDE-like"/>
</dbReference>
<dbReference type="Gene3D" id="3.20.20.450">
    <property type="entry name" value="EAL domain"/>
    <property type="match status" value="1"/>
</dbReference>
<dbReference type="Pfam" id="PF00563">
    <property type="entry name" value="EAL"/>
    <property type="match status" value="1"/>
</dbReference>
<dbReference type="PANTHER" id="PTHR33121">
    <property type="entry name" value="CYCLIC DI-GMP PHOSPHODIESTERASE PDEF"/>
    <property type="match status" value="1"/>
</dbReference>
<dbReference type="SMART" id="SM00052">
    <property type="entry name" value="EAL"/>
    <property type="match status" value="1"/>
</dbReference>
<dbReference type="InterPro" id="IPR031621">
    <property type="entry name" value="HisKA_7TM"/>
</dbReference>
<dbReference type="Gene3D" id="3.30.70.270">
    <property type="match status" value="1"/>
</dbReference>
<dbReference type="SUPFAM" id="SSF55073">
    <property type="entry name" value="Nucleotide cyclase"/>
    <property type="match status" value="1"/>
</dbReference>
<gene>
    <name evidence="4" type="ORF">BBG48_001745</name>
</gene>
<dbReference type="CDD" id="cd01948">
    <property type="entry name" value="EAL"/>
    <property type="match status" value="1"/>
</dbReference>
<dbReference type="EMBL" id="MBEW02000002">
    <property type="protein sequence ID" value="RDY22091.1"/>
    <property type="molecule type" value="Genomic_DNA"/>
</dbReference>
<dbReference type="SUPFAM" id="SSF55781">
    <property type="entry name" value="GAF domain-like"/>
    <property type="match status" value="1"/>
</dbReference>
<dbReference type="Pfam" id="PF16927">
    <property type="entry name" value="HisKA_7TM"/>
    <property type="match status" value="1"/>
</dbReference>
<proteinExistence type="predicted"/>
<dbReference type="InterPro" id="IPR043128">
    <property type="entry name" value="Rev_trsase/Diguanyl_cyclase"/>
</dbReference>
<dbReference type="Proteomes" id="UP000093352">
    <property type="component" value="Unassembled WGS sequence"/>
</dbReference>
<evidence type="ECO:0000259" key="2">
    <source>
        <dbReference type="PROSITE" id="PS50883"/>
    </source>
</evidence>
<dbReference type="NCBIfam" id="TIGR00254">
    <property type="entry name" value="GGDEF"/>
    <property type="match status" value="1"/>
</dbReference>
<feature type="transmembrane region" description="Helical" evidence="1">
    <location>
        <begin position="368"/>
        <end position="387"/>
    </location>
</feature>
<comment type="caution">
    <text evidence="4">The sequence shown here is derived from an EMBL/GenBank/DDBJ whole genome shotgun (WGS) entry which is preliminary data.</text>
</comment>
<keyword evidence="5" id="KW-1185">Reference proteome</keyword>
<dbReference type="InterPro" id="IPR029787">
    <property type="entry name" value="Nucleotide_cyclase"/>
</dbReference>
<name>A0A1C0AEK1_9FIRM</name>
<keyword evidence="1" id="KW-1133">Transmembrane helix</keyword>
<keyword evidence="1" id="KW-0812">Transmembrane</keyword>
<dbReference type="Pfam" id="PF00990">
    <property type="entry name" value="GGDEF"/>
    <property type="match status" value="1"/>
</dbReference>
<dbReference type="SUPFAM" id="SSF141868">
    <property type="entry name" value="EAL domain-like"/>
    <property type="match status" value="1"/>
</dbReference>